<reference evidence="2" key="1">
    <citation type="submission" date="2016-03" db="EMBL/GenBank/DDBJ databases">
        <authorList>
            <person name="Ploux O."/>
        </authorList>
    </citation>
    <scope>NUCLEOTIDE SEQUENCE</scope>
    <source>
        <strain evidence="2">UC10</strain>
    </source>
</reference>
<feature type="chain" id="PRO_5012215648" evidence="1">
    <location>
        <begin position="36"/>
        <end position="108"/>
    </location>
</feature>
<feature type="signal peptide" evidence="1">
    <location>
        <begin position="1"/>
        <end position="35"/>
    </location>
</feature>
<evidence type="ECO:0000313" key="2">
    <source>
        <dbReference type="EMBL" id="SBS78630.1"/>
    </source>
</evidence>
<gene>
    <name evidence="2" type="ORF">MHPYR_60118</name>
</gene>
<sequence length="108" mass="11418">MSTTNHNFAFHLALTAAGAAAALGLLLSLASPAHAESAIVTIGSLEAQGFDVRIDRVGSAPLEQCVVTSIRNPRNQTQVVEIDRGRGRDILVPIVVNRTITVSLNCTR</sequence>
<organism evidence="2">
    <name type="scientific">uncultured Mycobacterium sp</name>
    <dbReference type="NCBI Taxonomy" id="171292"/>
    <lineage>
        <taxon>Bacteria</taxon>
        <taxon>Bacillati</taxon>
        <taxon>Actinomycetota</taxon>
        <taxon>Actinomycetes</taxon>
        <taxon>Mycobacteriales</taxon>
        <taxon>Mycobacteriaceae</taxon>
        <taxon>Mycobacterium</taxon>
        <taxon>environmental samples</taxon>
    </lineage>
</organism>
<name>A0A1Y5PMK7_9MYCO</name>
<dbReference type="AlphaFoldDB" id="A0A1Y5PMK7"/>
<accession>A0A1Y5PMK7</accession>
<dbReference type="EMBL" id="FLQS01000056">
    <property type="protein sequence ID" value="SBS78630.1"/>
    <property type="molecule type" value="Genomic_DNA"/>
</dbReference>
<evidence type="ECO:0000256" key="1">
    <source>
        <dbReference type="SAM" id="SignalP"/>
    </source>
</evidence>
<protein>
    <submittedName>
        <fullName evidence="2">Uncharacterized protein</fullName>
    </submittedName>
</protein>
<proteinExistence type="predicted"/>
<keyword evidence="1" id="KW-0732">Signal</keyword>